<feature type="domain" description="Transcription regulator PadR N-terminal" evidence="1">
    <location>
        <begin position="7"/>
        <end position="80"/>
    </location>
</feature>
<dbReference type="GO" id="GO:0003677">
    <property type="term" value="F:DNA binding"/>
    <property type="evidence" value="ECO:0007669"/>
    <property type="project" value="UniProtKB-KW"/>
</dbReference>
<dbReference type="RefSeq" id="WP_179669746.1">
    <property type="nucleotide sequence ID" value="NZ_JACCFP010000001.1"/>
</dbReference>
<evidence type="ECO:0000313" key="3">
    <source>
        <dbReference type="EMBL" id="NYJ03444.1"/>
    </source>
</evidence>
<proteinExistence type="predicted"/>
<protein>
    <submittedName>
        <fullName evidence="3">DNA-binding PadR family transcriptional regulator</fullName>
    </submittedName>
</protein>
<dbReference type="AlphaFoldDB" id="A0A853C7B0"/>
<accession>A0A853C7B0</accession>
<dbReference type="Pfam" id="PF10400">
    <property type="entry name" value="Vir_act_alpha_C"/>
    <property type="match status" value="1"/>
</dbReference>
<dbReference type="InterPro" id="IPR005149">
    <property type="entry name" value="Tscrpt_reg_PadR_N"/>
</dbReference>
<evidence type="ECO:0000259" key="2">
    <source>
        <dbReference type="Pfam" id="PF10400"/>
    </source>
</evidence>
<organism evidence="3 4">
    <name type="scientific">Nocardioides thalensis</name>
    <dbReference type="NCBI Taxonomy" id="1914755"/>
    <lineage>
        <taxon>Bacteria</taxon>
        <taxon>Bacillati</taxon>
        <taxon>Actinomycetota</taxon>
        <taxon>Actinomycetes</taxon>
        <taxon>Propionibacteriales</taxon>
        <taxon>Nocardioidaceae</taxon>
        <taxon>Nocardioides</taxon>
    </lineage>
</organism>
<reference evidence="3 4" key="1">
    <citation type="submission" date="2020-07" db="EMBL/GenBank/DDBJ databases">
        <title>Sequencing the genomes of 1000 actinobacteria strains.</title>
        <authorList>
            <person name="Klenk H.-P."/>
        </authorList>
    </citation>
    <scope>NUCLEOTIDE SEQUENCE [LARGE SCALE GENOMIC DNA]</scope>
    <source>
        <strain evidence="3 4">DSM 103833</strain>
    </source>
</reference>
<sequence length="196" mass="21864">MALEHALLVALREQPASGLELTRRFERSIGHFWSATHQQIYRVLGRMERDGWVSVETVAQQGRPDKKVYDVTPIGREALADWLAAPTPESPLRSELAVKMRGASYGGAAGRAAVLESVRAHVADHELRLDHYRHLMKRDYPDGVAGLSGHALDQYLVLRGGILLEEGQIAWLTEYLDAHHDAHRDAHLDARPAAKD</sequence>
<evidence type="ECO:0000313" key="4">
    <source>
        <dbReference type="Proteomes" id="UP000530424"/>
    </source>
</evidence>
<dbReference type="EMBL" id="JACCFP010000001">
    <property type="protein sequence ID" value="NYJ03444.1"/>
    <property type="molecule type" value="Genomic_DNA"/>
</dbReference>
<dbReference type="InterPro" id="IPR036388">
    <property type="entry name" value="WH-like_DNA-bd_sf"/>
</dbReference>
<keyword evidence="3" id="KW-0238">DNA-binding</keyword>
<name>A0A853C7B0_9ACTN</name>
<dbReference type="PANTHER" id="PTHR43252:SF4">
    <property type="entry name" value="TRANSCRIPTIONAL REGULATORY PROTEIN"/>
    <property type="match status" value="1"/>
</dbReference>
<dbReference type="InterPro" id="IPR036390">
    <property type="entry name" value="WH_DNA-bd_sf"/>
</dbReference>
<evidence type="ECO:0000259" key="1">
    <source>
        <dbReference type="Pfam" id="PF03551"/>
    </source>
</evidence>
<dbReference type="PANTHER" id="PTHR43252">
    <property type="entry name" value="TRANSCRIPTIONAL REGULATOR YQJI"/>
    <property type="match status" value="1"/>
</dbReference>
<dbReference type="Pfam" id="PF03551">
    <property type="entry name" value="PadR"/>
    <property type="match status" value="1"/>
</dbReference>
<comment type="caution">
    <text evidence="3">The sequence shown here is derived from an EMBL/GenBank/DDBJ whole genome shotgun (WGS) entry which is preliminary data.</text>
</comment>
<dbReference type="Gene3D" id="6.10.140.190">
    <property type="match status" value="1"/>
</dbReference>
<gene>
    <name evidence="3" type="ORF">HNR19_004142</name>
</gene>
<dbReference type="SUPFAM" id="SSF46785">
    <property type="entry name" value="Winged helix' DNA-binding domain"/>
    <property type="match status" value="1"/>
</dbReference>
<dbReference type="Proteomes" id="UP000530424">
    <property type="component" value="Unassembled WGS sequence"/>
</dbReference>
<dbReference type="Gene3D" id="1.10.10.10">
    <property type="entry name" value="Winged helix-like DNA-binding domain superfamily/Winged helix DNA-binding domain"/>
    <property type="match status" value="1"/>
</dbReference>
<feature type="domain" description="Transcription regulator PadR C-terminal" evidence="2">
    <location>
        <begin position="92"/>
        <end position="178"/>
    </location>
</feature>
<keyword evidence="4" id="KW-1185">Reference proteome</keyword>
<dbReference type="InterPro" id="IPR018309">
    <property type="entry name" value="Tscrpt_reg_PadR_C"/>
</dbReference>